<proteinExistence type="predicted"/>
<dbReference type="Proteomes" id="UP000193689">
    <property type="component" value="Unassembled WGS sequence"/>
</dbReference>
<sequence length="89" mass="9874">MVLSSFPLELWKLLLLCLLERDTSSFWVGESTLDILLVSLRASEFIVGCFWPTNGSSLPSGIFLVPMRSLIFFCAFNPGSFGLAILMPI</sequence>
<keyword evidence="3" id="KW-1185">Reference proteome</keyword>
<feature type="chain" id="PRO_5012982836" evidence="1">
    <location>
        <begin position="26"/>
        <end position="89"/>
    </location>
</feature>
<feature type="signal peptide" evidence="1">
    <location>
        <begin position="1"/>
        <end position="25"/>
    </location>
</feature>
<dbReference type="AlphaFoldDB" id="A0A1Y2DHN2"/>
<gene>
    <name evidence="2" type="ORF">BCR38DRAFT_399733</name>
</gene>
<comment type="caution">
    <text evidence="2">The sequence shown here is derived from an EMBL/GenBank/DDBJ whole genome shotgun (WGS) entry which is preliminary data.</text>
</comment>
<evidence type="ECO:0000256" key="1">
    <source>
        <dbReference type="SAM" id="SignalP"/>
    </source>
</evidence>
<organism evidence="2 3">
    <name type="scientific">Pseudomassariella vexata</name>
    <dbReference type="NCBI Taxonomy" id="1141098"/>
    <lineage>
        <taxon>Eukaryota</taxon>
        <taxon>Fungi</taxon>
        <taxon>Dikarya</taxon>
        <taxon>Ascomycota</taxon>
        <taxon>Pezizomycotina</taxon>
        <taxon>Sordariomycetes</taxon>
        <taxon>Xylariomycetidae</taxon>
        <taxon>Amphisphaeriales</taxon>
        <taxon>Pseudomassariaceae</taxon>
        <taxon>Pseudomassariella</taxon>
    </lineage>
</organism>
<name>A0A1Y2DHN2_9PEZI</name>
<protein>
    <submittedName>
        <fullName evidence="2">Uncharacterized protein</fullName>
    </submittedName>
</protein>
<evidence type="ECO:0000313" key="3">
    <source>
        <dbReference type="Proteomes" id="UP000193689"/>
    </source>
</evidence>
<evidence type="ECO:0000313" key="2">
    <source>
        <dbReference type="EMBL" id="ORY58751.1"/>
    </source>
</evidence>
<keyword evidence="1" id="KW-0732">Signal</keyword>
<dbReference type="EMBL" id="MCFJ01000015">
    <property type="protein sequence ID" value="ORY58751.1"/>
    <property type="molecule type" value="Genomic_DNA"/>
</dbReference>
<dbReference type="GeneID" id="63773936"/>
<dbReference type="InParanoid" id="A0A1Y2DHN2"/>
<reference evidence="2 3" key="1">
    <citation type="submission" date="2016-07" db="EMBL/GenBank/DDBJ databases">
        <title>Pervasive Adenine N6-methylation of Active Genes in Fungi.</title>
        <authorList>
            <consortium name="DOE Joint Genome Institute"/>
            <person name="Mondo S.J."/>
            <person name="Dannebaum R.O."/>
            <person name="Kuo R.C."/>
            <person name="Labutti K."/>
            <person name="Haridas S."/>
            <person name="Kuo A."/>
            <person name="Salamov A."/>
            <person name="Ahrendt S.R."/>
            <person name="Lipzen A."/>
            <person name="Sullivan W."/>
            <person name="Andreopoulos W.B."/>
            <person name="Clum A."/>
            <person name="Lindquist E."/>
            <person name="Daum C."/>
            <person name="Ramamoorthy G.K."/>
            <person name="Gryganskyi A."/>
            <person name="Culley D."/>
            <person name="Magnuson J.K."/>
            <person name="James T.Y."/>
            <person name="O'Malley M.A."/>
            <person name="Stajich J.E."/>
            <person name="Spatafora J.W."/>
            <person name="Visel A."/>
            <person name="Grigoriev I.V."/>
        </authorList>
    </citation>
    <scope>NUCLEOTIDE SEQUENCE [LARGE SCALE GENOMIC DNA]</scope>
    <source>
        <strain evidence="2 3">CBS 129021</strain>
    </source>
</reference>
<accession>A0A1Y2DHN2</accession>
<dbReference type="RefSeq" id="XP_040711563.1">
    <property type="nucleotide sequence ID" value="XM_040857724.1"/>
</dbReference>